<evidence type="ECO:0000256" key="6">
    <source>
        <dbReference type="RuleBase" id="RU365089"/>
    </source>
</evidence>
<feature type="compositionally biased region" description="Polar residues" evidence="7">
    <location>
        <begin position="148"/>
        <end position="159"/>
    </location>
</feature>
<evidence type="ECO:0000256" key="4">
    <source>
        <dbReference type="ARBA" id="ARBA00023125"/>
    </source>
</evidence>
<dbReference type="GO" id="GO:0004803">
    <property type="term" value="F:transposase activity"/>
    <property type="evidence" value="ECO:0007669"/>
    <property type="project" value="UniProtKB-UniRule"/>
</dbReference>
<proteinExistence type="inferred from homology"/>
<keyword evidence="6" id="KW-0814">Transposable element</keyword>
<reference evidence="8 9" key="1">
    <citation type="submission" date="2014-02" db="EMBL/GenBank/DDBJ databases">
        <title>Whole genome shotgun sequence of Rhodococcus wratislaviensis NBRC 100605.</title>
        <authorList>
            <person name="Hosoyama A."/>
            <person name="Tsuchikane K."/>
            <person name="Yoshida I."/>
            <person name="Ohji S."/>
            <person name="Ichikawa N."/>
            <person name="Yamazoe A."/>
            <person name="Fujita N."/>
        </authorList>
    </citation>
    <scope>NUCLEOTIDE SEQUENCE [LARGE SCALE GENOMIC DNA]</scope>
    <source>
        <strain evidence="8 9">NBRC 100605</strain>
    </source>
</reference>
<dbReference type="GO" id="GO:0003677">
    <property type="term" value="F:DNA binding"/>
    <property type="evidence" value="ECO:0007669"/>
    <property type="project" value="UniProtKB-UniRule"/>
</dbReference>
<dbReference type="GO" id="GO:0006313">
    <property type="term" value="P:DNA transposition"/>
    <property type="evidence" value="ECO:0007669"/>
    <property type="project" value="UniProtKB-UniRule"/>
</dbReference>
<protein>
    <recommendedName>
        <fullName evidence="6">Mutator family transposase</fullName>
    </recommendedName>
</protein>
<keyword evidence="4 6" id="KW-0238">DNA-binding</keyword>
<name>X0PXN6_RHOWR</name>
<dbReference type="PANTHER" id="PTHR33217">
    <property type="entry name" value="TRANSPOSASE FOR INSERTION SEQUENCE ELEMENT IS1081"/>
    <property type="match status" value="1"/>
</dbReference>
<gene>
    <name evidence="8" type="ORF">RW1_051_00330</name>
</gene>
<evidence type="ECO:0000313" key="8">
    <source>
        <dbReference type="EMBL" id="GAF48269.1"/>
    </source>
</evidence>
<comment type="similarity">
    <text evidence="2 6">Belongs to the transposase mutator family.</text>
</comment>
<evidence type="ECO:0000256" key="5">
    <source>
        <dbReference type="ARBA" id="ARBA00023172"/>
    </source>
</evidence>
<keyword evidence="3 6" id="KW-0815">Transposition</keyword>
<sequence>MPTPGEIDLAEDIDKAQVAIKAFEIDYAVKYPKAVAKITDDADVLLEFIRYPAEHWIHLHTTNPIESTFATVRLRTKVTKGPGSRAAGLAMAYKLTEAAQARWRAVDSPHLVALVRAGALFHKGNFSNGPSRSPRPITGHARIRGRLTNPQSTGFDDSS</sequence>
<keyword evidence="5 6" id="KW-0233">DNA recombination</keyword>
<evidence type="ECO:0000256" key="1">
    <source>
        <dbReference type="ARBA" id="ARBA00002190"/>
    </source>
</evidence>
<dbReference type="InterPro" id="IPR001207">
    <property type="entry name" value="Transposase_mutator"/>
</dbReference>
<evidence type="ECO:0000313" key="9">
    <source>
        <dbReference type="Proteomes" id="UP000019491"/>
    </source>
</evidence>
<evidence type="ECO:0000256" key="3">
    <source>
        <dbReference type="ARBA" id="ARBA00022578"/>
    </source>
</evidence>
<dbReference type="Proteomes" id="UP000019491">
    <property type="component" value="Unassembled WGS sequence"/>
</dbReference>
<comment type="caution">
    <text evidence="8">The sequence shown here is derived from an EMBL/GenBank/DDBJ whole genome shotgun (WGS) entry which is preliminary data.</text>
</comment>
<dbReference type="Pfam" id="PF00872">
    <property type="entry name" value="Transposase_mut"/>
    <property type="match status" value="1"/>
</dbReference>
<evidence type="ECO:0000256" key="7">
    <source>
        <dbReference type="SAM" id="MobiDB-lite"/>
    </source>
</evidence>
<dbReference type="PANTHER" id="PTHR33217:SF9">
    <property type="entry name" value="MUTATOR FAMILY TRANSPOSASE"/>
    <property type="match status" value="1"/>
</dbReference>
<accession>X0PXN6</accession>
<dbReference type="AlphaFoldDB" id="X0PXN6"/>
<feature type="region of interest" description="Disordered" evidence="7">
    <location>
        <begin position="125"/>
        <end position="159"/>
    </location>
</feature>
<evidence type="ECO:0000256" key="2">
    <source>
        <dbReference type="ARBA" id="ARBA00010961"/>
    </source>
</evidence>
<dbReference type="EMBL" id="BAWF01000051">
    <property type="protein sequence ID" value="GAF48269.1"/>
    <property type="molecule type" value="Genomic_DNA"/>
</dbReference>
<organism evidence="8 9">
    <name type="scientific">Rhodococcus wratislaviensis NBRC 100605</name>
    <dbReference type="NCBI Taxonomy" id="1219028"/>
    <lineage>
        <taxon>Bacteria</taxon>
        <taxon>Bacillati</taxon>
        <taxon>Actinomycetota</taxon>
        <taxon>Actinomycetes</taxon>
        <taxon>Mycobacteriales</taxon>
        <taxon>Nocardiaceae</taxon>
        <taxon>Rhodococcus</taxon>
    </lineage>
</organism>
<keyword evidence="9" id="KW-1185">Reference proteome</keyword>
<comment type="function">
    <text evidence="1 6">Required for the transposition of the insertion element.</text>
</comment>